<evidence type="ECO:0000256" key="1">
    <source>
        <dbReference type="SAM" id="Phobius"/>
    </source>
</evidence>
<evidence type="ECO:0000313" key="2">
    <source>
        <dbReference type="EMBL" id="NOV50961.1"/>
    </source>
</evidence>
<organism evidence="2">
    <name type="scientific">Xenopsylla cheopis</name>
    <name type="common">Oriental rat flea</name>
    <name type="synonym">Pulex cheopis</name>
    <dbReference type="NCBI Taxonomy" id="163159"/>
    <lineage>
        <taxon>Eukaryota</taxon>
        <taxon>Metazoa</taxon>
        <taxon>Ecdysozoa</taxon>
        <taxon>Arthropoda</taxon>
        <taxon>Hexapoda</taxon>
        <taxon>Insecta</taxon>
        <taxon>Pterygota</taxon>
        <taxon>Neoptera</taxon>
        <taxon>Endopterygota</taxon>
        <taxon>Siphonaptera</taxon>
        <taxon>Pulicidae</taxon>
        <taxon>Xenopsyllinae</taxon>
        <taxon>Xenopsylla</taxon>
    </lineage>
</organism>
<sequence>MIKVHIFGNGMYLKTLLSVLLFVKAMNVVWNVFQSAMMVLKWQLEAGILILKFGMLHLKIQKAVNLLVND</sequence>
<keyword evidence="1" id="KW-0472">Membrane</keyword>
<dbReference type="EMBL" id="GIIL01007235">
    <property type="protein sequence ID" value="NOV50961.1"/>
    <property type="molecule type" value="Transcribed_RNA"/>
</dbReference>
<reference evidence="2" key="1">
    <citation type="submission" date="2020-03" db="EMBL/GenBank/DDBJ databases">
        <title>Transcriptomic Profiling of the Digestive Tract of the Rat Flea, Xenopsylla cheopis, Following Blood Feeding and Infection with Yersinia pestis.</title>
        <authorList>
            <person name="Bland D.M."/>
            <person name="Martens C.A."/>
            <person name="Virtaneva K."/>
            <person name="Kanakabandi K."/>
            <person name="Long D."/>
            <person name="Rosenke R."/>
            <person name="Saturday G.A."/>
            <person name="Hoyt F.H."/>
            <person name="Bruno D.P."/>
            <person name="Ribeiro J.M.C."/>
            <person name="Hinnebusch J."/>
        </authorList>
    </citation>
    <scope>NUCLEOTIDE SEQUENCE</scope>
</reference>
<keyword evidence="1" id="KW-1133">Transmembrane helix</keyword>
<proteinExistence type="predicted"/>
<protein>
    <submittedName>
        <fullName evidence="2">Putative secreted protein</fullName>
    </submittedName>
</protein>
<keyword evidence="1" id="KW-0812">Transmembrane</keyword>
<name>A0A6M2E0V4_XENCH</name>
<accession>A0A6M2E0V4</accession>
<dbReference type="AlphaFoldDB" id="A0A6M2E0V4"/>
<feature type="transmembrane region" description="Helical" evidence="1">
    <location>
        <begin position="12"/>
        <end position="33"/>
    </location>
</feature>